<feature type="transmembrane region" description="Helical" evidence="4">
    <location>
        <begin position="282"/>
        <end position="300"/>
    </location>
</feature>
<feature type="transmembrane region" description="Helical" evidence="4">
    <location>
        <begin position="92"/>
        <end position="109"/>
    </location>
</feature>
<dbReference type="PANTHER" id="PTHR43596">
    <property type="entry name" value="ADP,ATP CARRIER PROTEIN"/>
    <property type="match status" value="1"/>
</dbReference>
<proteinExistence type="predicted"/>
<evidence type="ECO:0000256" key="3">
    <source>
        <dbReference type="ARBA" id="ARBA00023136"/>
    </source>
</evidence>
<dbReference type="PANTHER" id="PTHR43596:SF1">
    <property type="entry name" value="ADP,ATP CARRIER PROTEIN"/>
    <property type="match status" value="1"/>
</dbReference>
<keyword evidence="2 4" id="KW-1133">Transmembrane helix</keyword>
<keyword evidence="1 4" id="KW-0812">Transmembrane</keyword>
<keyword evidence="3 4" id="KW-0472">Membrane</keyword>
<accession>A0ABV8US28</accession>
<feature type="transmembrane region" description="Helical" evidence="4">
    <location>
        <begin position="21"/>
        <end position="41"/>
    </location>
</feature>
<evidence type="ECO:0000313" key="6">
    <source>
        <dbReference type="Proteomes" id="UP001595799"/>
    </source>
</evidence>
<evidence type="ECO:0000256" key="1">
    <source>
        <dbReference type="ARBA" id="ARBA00022692"/>
    </source>
</evidence>
<reference evidence="6" key="1">
    <citation type="journal article" date="2019" name="Int. J. Syst. Evol. Microbiol.">
        <title>The Global Catalogue of Microorganisms (GCM) 10K type strain sequencing project: providing services to taxonomists for standard genome sequencing and annotation.</title>
        <authorList>
            <consortium name="The Broad Institute Genomics Platform"/>
            <consortium name="The Broad Institute Genome Sequencing Center for Infectious Disease"/>
            <person name="Wu L."/>
            <person name="Ma J."/>
        </authorList>
    </citation>
    <scope>NUCLEOTIDE SEQUENCE [LARGE SCALE GENOMIC DNA]</scope>
    <source>
        <strain evidence="6">CECT 8472</strain>
    </source>
</reference>
<organism evidence="5 6">
    <name type="scientific">Fodinicurvata halophila</name>
    <dbReference type="NCBI Taxonomy" id="1419723"/>
    <lineage>
        <taxon>Bacteria</taxon>
        <taxon>Pseudomonadati</taxon>
        <taxon>Pseudomonadota</taxon>
        <taxon>Alphaproteobacteria</taxon>
        <taxon>Rhodospirillales</taxon>
        <taxon>Rhodovibrionaceae</taxon>
        <taxon>Fodinicurvata</taxon>
    </lineage>
</organism>
<dbReference type="EMBL" id="JBHSCW010000015">
    <property type="protein sequence ID" value="MFC4353401.1"/>
    <property type="molecule type" value="Genomic_DNA"/>
</dbReference>
<feature type="transmembrane region" description="Helical" evidence="4">
    <location>
        <begin position="180"/>
        <end position="201"/>
    </location>
</feature>
<dbReference type="InterPro" id="IPR011701">
    <property type="entry name" value="MFS"/>
</dbReference>
<dbReference type="Pfam" id="PF07690">
    <property type="entry name" value="MFS_1"/>
    <property type="match status" value="1"/>
</dbReference>
<sequence length="441" mass="48644">MPVLQGIKTRIDQALNLQDREFPALALAFVYFFCLLGGYYILRPVRDQMGIAGGVDNLQWLFTGTFIAMLCAVPAFGWLVARFPRRRFMPTVYRFFIANLALFWLLFQWPEAEVHTARAFFIWVSVYNLFVISVFWSYMADIFTRQQGARLFGAIAAGGTMGALTGPGLTALLADSLGTVNLLLITAVLLEVAVFCIRRLARFDFRSAAERQEGDSEDGETESPPIGGNILAGATAFFRSPHLLGIGAFILLYTFTSTFLYFQQAEIIESAFDDPDRRTQVFAIIDLTVNLLTLGLQLFVTGRLLQWAGATFGLVLLPVLSAVGFLGLALSPGLIVLVGFQSLRRASNYAITRPSREVLFTAVPTEQRYKAKNFIDTVVYRGGDAVTGWLYAGVGALGLGLSGTALLAVPVALIWLFIGLWIGQRHDRQTDRQSRTAESSP</sequence>
<evidence type="ECO:0000256" key="4">
    <source>
        <dbReference type="SAM" id="Phobius"/>
    </source>
</evidence>
<feature type="transmembrane region" description="Helical" evidence="4">
    <location>
        <begin position="151"/>
        <end position="174"/>
    </location>
</feature>
<dbReference type="Gene3D" id="1.20.1250.20">
    <property type="entry name" value="MFS general substrate transporter like domains"/>
    <property type="match status" value="1"/>
</dbReference>
<feature type="transmembrane region" description="Helical" evidence="4">
    <location>
        <begin position="312"/>
        <end position="340"/>
    </location>
</feature>
<feature type="transmembrane region" description="Helical" evidence="4">
    <location>
        <begin position="389"/>
        <end position="422"/>
    </location>
</feature>
<dbReference type="RefSeq" id="WP_382423777.1">
    <property type="nucleotide sequence ID" value="NZ_JBHSCW010000015.1"/>
</dbReference>
<feature type="transmembrane region" description="Helical" evidence="4">
    <location>
        <begin position="121"/>
        <end position="139"/>
    </location>
</feature>
<dbReference type="SUPFAM" id="SSF103473">
    <property type="entry name" value="MFS general substrate transporter"/>
    <property type="match status" value="1"/>
</dbReference>
<name>A0ABV8US28_9PROT</name>
<comment type="caution">
    <text evidence="5">The sequence shown here is derived from an EMBL/GenBank/DDBJ whole genome shotgun (WGS) entry which is preliminary data.</text>
</comment>
<feature type="transmembrane region" description="Helical" evidence="4">
    <location>
        <begin position="61"/>
        <end position="80"/>
    </location>
</feature>
<dbReference type="Proteomes" id="UP001595799">
    <property type="component" value="Unassembled WGS sequence"/>
</dbReference>
<protein>
    <submittedName>
        <fullName evidence="5">NTP/NDP exchange transporter</fullName>
    </submittedName>
</protein>
<evidence type="ECO:0000256" key="2">
    <source>
        <dbReference type="ARBA" id="ARBA00022989"/>
    </source>
</evidence>
<dbReference type="CDD" id="cd06174">
    <property type="entry name" value="MFS"/>
    <property type="match status" value="1"/>
</dbReference>
<feature type="transmembrane region" description="Helical" evidence="4">
    <location>
        <begin position="243"/>
        <end position="262"/>
    </location>
</feature>
<dbReference type="InterPro" id="IPR036259">
    <property type="entry name" value="MFS_trans_sf"/>
</dbReference>
<gene>
    <name evidence="5" type="ORF">ACFOW6_17805</name>
</gene>
<keyword evidence="6" id="KW-1185">Reference proteome</keyword>
<evidence type="ECO:0000313" key="5">
    <source>
        <dbReference type="EMBL" id="MFC4353401.1"/>
    </source>
</evidence>